<feature type="compositionally biased region" description="Low complexity" evidence="6">
    <location>
        <begin position="166"/>
        <end position="182"/>
    </location>
</feature>
<keyword evidence="4 5" id="KW-0440">LIM domain</keyword>
<keyword evidence="3 5" id="KW-0862">Zinc</keyword>
<dbReference type="EMBL" id="CP141883">
    <property type="protein sequence ID" value="WRT65392.1"/>
    <property type="molecule type" value="Genomic_DNA"/>
</dbReference>
<dbReference type="CDD" id="cd08368">
    <property type="entry name" value="LIM"/>
    <property type="match status" value="3"/>
</dbReference>
<keyword evidence="2" id="KW-0677">Repeat</keyword>
<dbReference type="SMART" id="SM00132">
    <property type="entry name" value="LIM"/>
    <property type="match status" value="3"/>
</dbReference>
<dbReference type="RefSeq" id="XP_062790132.1">
    <property type="nucleotide sequence ID" value="XM_062934081.1"/>
</dbReference>
<dbReference type="SUPFAM" id="SSF57716">
    <property type="entry name" value="Glucocorticoid receptor-like (DNA-binding domain)"/>
    <property type="match status" value="3"/>
</dbReference>
<organism evidence="8 9">
    <name type="scientific">Kwoniella shivajii</name>
    <dbReference type="NCBI Taxonomy" id="564305"/>
    <lineage>
        <taxon>Eukaryota</taxon>
        <taxon>Fungi</taxon>
        <taxon>Dikarya</taxon>
        <taxon>Basidiomycota</taxon>
        <taxon>Agaricomycotina</taxon>
        <taxon>Tremellomycetes</taxon>
        <taxon>Tremellales</taxon>
        <taxon>Cryptococcaceae</taxon>
        <taxon>Kwoniella</taxon>
    </lineage>
</organism>
<evidence type="ECO:0000256" key="3">
    <source>
        <dbReference type="ARBA" id="ARBA00022833"/>
    </source>
</evidence>
<feature type="region of interest" description="Disordered" evidence="6">
    <location>
        <begin position="1"/>
        <end position="274"/>
    </location>
</feature>
<feature type="compositionally biased region" description="Polar residues" evidence="6">
    <location>
        <begin position="1"/>
        <end position="56"/>
    </location>
</feature>
<reference evidence="8 9" key="1">
    <citation type="submission" date="2024-01" db="EMBL/GenBank/DDBJ databases">
        <title>Comparative genomics of Cryptococcus and Kwoniella reveals pathogenesis evolution and contrasting modes of karyotype evolution via chromosome fusion or intercentromeric recombination.</title>
        <authorList>
            <person name="Coelho M.A."/>
            <person name="David-Palma M."/>
            <person name="Shea T."/>
            <person name="Bowers K."/>
            <person name="McGinley-Smith S."/>
            <person name="Mohammad A.W."/>
            <person name="Gnirke A."/>
            <person name="Yurkov A.M."/>
            <person name="Nowrousian M."/>
            <person name="Sun S."/>
            <person name="Cuomo C.A."/>
            <person name="Heitman J."/>
        </authorList>
    </citation>
    <scope>NUCLEOTIDE SEQUENCE [LARGE SCALE GENOMIC DNA]</scope>
    <source>
        <strain evidence="8">CBS 11374</strain>
    </source>
</reference>
<feature type="compositionally biased region" description="Low complexity" evidence="6">
    <location>
        <begin position="83"/>
        <end position="97"/>
    </location>
</feature>
<dbReference type="Gene3D" id="2.10.110.10">
    <property type="entry name" value="Cysteine Rich Protein"/>
    <property type="match status" value="3"/>
</dbReference>
<dbReference type="PROSITE" id="PS50023">
    <property type="entry name" value="LIM_DOMAIN_2"/>
    <property type="match status" value="2"/>
</dbReference>
<proteinExistence type="predicted"/>
<feature type="compositionally biased region" description="Basic and acidic residues" evidence="6">
    <location>
        <begin position="126"/>
        <end position="140"/>
    </location>
</feature>
<evidence type="ECO:0000256" key="6">
    <source>
        <dbReference type="SAM" id="MobiDB-lite"/>
    </source>
</evidence>
<sequence>MQHNDNITRSGSATYGYQCSVDPSSSNPTRSIEYRQMQSAQQYTSDFYPQTTQANGSNPPYSSYSSNFHVAQPIYQPRYYTDQSPSSNASSSQFAPSYRSPASTVEAVPPPTPKAAYEPPVFQTFQERRRAKDLALRAKVGETSGSPSHSAVYTPPISAYPPSQPPSHLSRSPSPMSRPSPSTVAMMGQIPSSGGPPPAPPSRTRTPAPLPYTSPSPTNSHPQHINSQARPLPAPRVLPHFPPAAPISTLSRSETTSPFTPIHDNMGPPALPSPIQANLERSDTISSVKSLDRMTFGSSPIKRSLPKPPVGVNSSKSLDRGIPVGIAMGNIAGDGSRKADSRINEELANSLAGIAIQVNRSPSPATPHIKTPSPALSPSSQLPSIVIPDQPVDSRAPAKYTPSPIINVPDSDTSSTTTIDDERDIQSMNQASPKVKKPSPALTSPAIQISGLPMISVSSSDTAYESAENGGFSFAVPTINVGDSTTVINVPPVSAPSVSPSPSLPRQTRVRPEGSAILCTGCDNAIIGRIVNAMNQRWHPQCFMCAECGELLEHVSSYEWEGKAYCHLDFHDKFAHKCHHCQTPIVDSRFVTLNDPVLGQRYYHELHFFCSECGDPFLDPSKSSAPGNENFGNGDAEEDEGETSAFVIQKGHPYCERCHLRLHKPRCKACSQPIPDLAVNAMGAKWHQECFVCVQCHNEFANNLFFPKDGSAFCTSCYEIMVASG</sequence>
<keyword evidence="9" id="KW-1185">Reference proteome</keyword>
<accession>A0ABZ1CUG6</accession>
<feature type="domain" description="LIM zinc-binding" evidence="7">
    <location>
        <begin position="517"/>
        <end position="576"/>
    </location>
</feature>
<feature type="compositionally biased region" description="Pro residues" evidence="6">
    <location>
        <begin position="232"/>
        <end position="245"/>
    </location>
</feature>
<evidence type="ECO:0000256" key="1">
    <source>
        <dbReference type="ARBA" id="ARBA00022723"/>
    </source>
</evidence>
<evidence type="ECO:0000256" key="4">
    <source>
        <dbReference type="ARBA" id="ARBA00023038"/>
    </source>
</evidence>
<feature type="compositionally biased region" description="Low complexity" evidence="6">
    <location>
        <begin position="372"/>
        <end position="384"/>
    </location>
</feature>
<protein>
    <recommendedName>
        <fullName evidence="7">LIM zinc-binding domain-containing protein</fullName>
    </recommendedName>
</protein>
<dbReference type="InterPro" id="IPR001781">
    <property type="entry name" value="Znf_LIM"/>
</dbReference>
<dbReference type="Proteomes" id="UP001329825">
    <property type="component" value="Chromosome 3"/>
</dbReference>
<evidence type="ECO:0000313" key="9">
    <source>
        <dbReference type="Proteomes" id="UP001329825"/>
    </source>
</evidence>
<dbReference type="Pfam" id="PF00412">
    <property type="entry name" value="LIM"/>
    <property type="match status" value="2"/>
</dbReference>
<evidence type="ECO:0000256" key="5">
    <source>
        <dbReference type="PROSITE-ProRule" id="PRU00125"/>
    </source>
</evidence>
<feature type="compositionally biased region" description="Low complexity" evidence="6">
    <location>
        <begin position="57"/>
        <end position="67"/>
    </location>
</feature>
<feature type="domain" description="LIM zinc-binding" evidence="7">
    <location>
        <begin position="665"/>
        <end position="724"/>
    </location>
</feature>
<evidence type="ECO:0000256" key="2">
    <source>
        <dbReference type="ARBA" id="ARBA00022737"/>
    </source>
</evidence>
<evidence type="ECO:0000313" key="8">
    <source>
        <dbReference type="EMBL" id="WRT65392.1"/>
    </source>
</evidence>
<feature type="compositionally biased region" description="Polar residues" evidence="6">
    <location>
        <begin position="248"/>
        <end position="259"/>
    </location>
</feature>
<gene>
    <name evidence="8" type="ORF">IL334_002335</name>
</gene>
<name>A0ABZ1CUG6_9TREE</name>
<dbReference type="PANTHER" id="PTHR24205:SF16">
    <property type="entry name" value="GH01042P-RELATED"/>
    <property type="match status" value="1"/>
</dbReference>
<dbReference type="PROSITE" id="PS00478">
    <property type="entry name" value="LIM_DOMAIN_1"/>
    <property type="match status" value="2"/>
</dbReference>
<keyword evidence="1 5" id="KW-0479">Metal-binding</keyword>
<feature type="region of interest" description="Disordered" evidence="6">
    <location>
        <begin position="296"/>
        <end position="316"/>
    </location>
</feature>
<evidence type="ECO:0000259" key="7">
    <source>
        <dbReference type="PROSITE" id="PS50023"/>
    </source>
</evidence>
<dbReference type="GeneID" id="87954466"/>
<feature type="compositionally biased region" description="Polar residues" evidence="6">
    <location>
        <begin position="215"/>
        <end position="229"/>
    </location>
</feature>
<feature type="region of interest" description="Disordered" evidence="6">
    <location>
        <begin position="360"/>
        <end position="443"/>
    </location>
</feature>
<dbReference type="PANTHER" id="PTHR24205">
    <property type="entry name" value="FOUR AND A HALF LIM DOMAINS PROTEIN"/>
    <property type="match status" value="1"/>
</dbReference>